<accession>A0ABU0PHI3</accession>
<dbReference type="RefSeq" id="WP_306633949.1">
    <property type="nucleotide sequence ID" value="NZ_JAUSXB010000001.1"/>
</dbReference>
<evidence type="ECO:0008006" key="5">
    <source>
        <dbReference type="Google" id="ProtNLM"/>
    </source>
</evidence>
<gene>
    <name evidence="3" type="ORF">QFZ36_000693</name>
</gene>
<sequence length="223" mass="22899">MSTHASSGSGPDEASIEEVFTGPAGEQPAPAGNPRRKKRILLAGAAVVLLSGSVAFGTVLPDPKTSEAYTSLADEKSTAEIERDAALSSYASLKGKYDALQGSITGRESTVSAREAEVSKADAAVKAAEAAVKKREDAVSGAEKTKAANTIGDGTWTVGSDIEPGTYRAAAAVGSTCYWGIYRSGSNGGDIIENDIPGGGRPVVTLSPGQDFNSTRCGKWEKQ</sequence>
<feature type="compositionally biased region" description="Polar residues" evidence="1">
    <location>
        <begin position="207"/>
        <end position="216"/>
    </location>
</feature>
<dbReference type="Proteomes" id="UP001236806">
    <property type="component" value="Unassembled WGS sequence"/>
</dbReference>
<evidence type="ECO:0000313" key="4">
    <source>
        <dbReference type="Proteomes" id="UP001236806"/>
    </source>
</evidence>
<keyword evidence="2" id="KW-1133">Transmembrane helix</keyword>
<name>A0ABU0PHI3_9MICC</name>
<feature type="region of interest" description="Disordered" evidence="1">
    <location>
        <begin position="203"/>
        <end position="223"/>
    </location>
</feature>
<reference evidence="3 4" key="1">
    <citation type="submission" date="2023-07" db="EMBL/GenBank/DDBJ databases">
        <title>Comparative genomics of wheat-associated soil bacteria to identify genetic determinants of phenazine resistance.</title>
        <authorList>
            <person name="Mouncey N."/>
        </authorList>
    </citation>
    <scope>NUCLEOTIDE SEQUENCE [LARGE SCALE GENOMIC DNA]</scope>
    <source>
        <strain evidence="3 4">W1I3</strain>
    </source>
</reference>
<dbReference type="EMBL" id="JAUSXB010000001">
    <property type="protein sequence ID" value="MDQ0673132.1"/>
    <property type="molecule type" value="Genomic_DNA"/>
</dbReference>
<evidence type="ECO:0000313" key="3">
    <source>
        <dbReference type="EMBL" id="MDQ0673132.1"/>
    </source>
</evidence>
<evidence type="ECO:0000256" key="1">
    <source>
        <dbReference type="SAM" id="MobiDB-lite"/>
    </source>
</evidence>
<comment type="caution">
    <text evidence="3">The sequence shown here is derived from an EMBL/GenBank/DDBJ whole genome shotgun (WGS) entry which is preliminary data.</text>
</comment>
<keyword evidence="4" id="KW-1185">Reference proteome</keyword>
<organism evidence="3 4">
    <name type="scientific">Pseudarthrobacter siccitolerans</name>
    <dbReference type="NCBI Taxonomy" id="861266"/>
    <lineage>
        <taxon>Bacteria</taxon>
        <taxon>Bacillati</taxon>
        <taxon>Actinomycetota</taxon>
        <taxon>Actinomycetes</taxon>
        <taxon>Micrococcales</taxon>
        <taxon>Micrococcaceae</taxon>
        <taxon>Pseudarthrobacter</taxon>
    </lineage>
</organism>
<feature type="transmembrane region" description="Helical" evidence="2">
    <location>
        <begin position="40"/>
        <end position="60"/>
    </location>
</feature>
<proteinExistence type="predicted"/>
<feature type="region of interest" description="Disordered" evidence="1">
    <location>
        <begin position="1"/>
        <end position="36"/>
    </location>
</feature>
<keyword evidence="2" id="KW-0472">Membrane</keyword>
<evidence type="ECO:0000256" key="2">
    <source>
        <dbReference type="SAM" id="Phobius"/>
    </source>
</evidence>
<protein>
    <recommendedName>
        <fullName evidence="5">Secreted protein</fullName>
    </recommendedName>
</protein>
<keyword evidence="2" id="KW-0812">Transmembrane</keyword>